<feature type="transmembrane region" description="Helical" evidence="7">
    <location>
        <begin position="751"/>
        <end position="774"/>
    </location>
</feature>
<comment type="subcellular location">
    <subcellularLocation>
        <location evidence="1">Cell membrane</location>
        <topology evidence="1">Multi-pass membrane protein</topology>
    </subcellularLocation>
</comment>
<proteinExistence type="inferred from homology"/>
<dbReference type="PANTHER" id="PTHR30572">
    <property type="entry name" value="MEMBRANE COMPONENT OF TRANSPORTER-RELATED"/>
    <property type="match status" value="1"/>
</dbReference>
<keyword evidence="3 7" id="KW-0812">Transmembrane</keyword>
<protein>
    <submittedName>
        <fullName evidence="9">ABC transporter permease</fullName>
    </submittedName>
</protein>
<evidence type="ECO:0000256" key="5">
    <source>
        <dbReference type="ARBA" id="ARBA00023136"/>
    </source>
</evidence>
<evidence type="ECO:0000313" key="10">
    <source>
        <dbReference type="Proteomes" id="UP000886724"/>
    </source>
</evidence>
<keyword evidence="5 7" id="KW-0472">Membrane</keyword>
<evidence type="ECO:0000256" key="6">
    <source>
        <dbReference type="ARBA" id="ARBA00038076"/>
    </source>
</evidence>
<feature type="transmembrane region" description="Helical" evidence="7">
    <location>
        <begin position="254"/>
        <end position="277"/>
    </location>
</feature>
<keyword evidence="2" id="KW-1003">Cell membrane</keyword>
<evidence type="ECO:0000256" key="4">
    <source>
        <dbReference type="ARBA" id="ARBA00022989"/>
    </source>
</evidence>
<evidence type="ECO:0000256" key="1">
    <source>
        <dbReference type="ARBA" id="ARBA00004651"/>
    </source>
</evidence>
<dbReference type="GO" id="GO:0005886">
    <property type="term" value="C:plasma membrane"/>
    <property type="evidence" value="ECO:0007669"/>
    <property type="project" value="UniProtKB-SubCell"/>
</dbReference>
<gene>
    <name evidence="9" type="ORF">H9980_05130</name>
</gene>
<evidence type="ECO:0000313" key="9">
    <source>
        <dbReference type="EMBL" id="HIX81342.1"/>
    </source>
</evidence>
<reference evidence="9" key="2">
    <citation type="submission" date="2021-04" db="EMBL/GenBank/DDBJ databases">
        <authorList>
            <person name="Gilroy R."/>
        </authorList>
    </citation>
    <scope>NUCLEOTIDE SEQUENCE</scope>
    <source>
        <strain evidence="9">ChiGjej1B1-14440</strain>
    </source>
</reference>
<dbReference type="Proteomes" id="UP000886724">
    <property type="component" value="Unassembled WGS sequence"/>
</dbReference>
<dbReference type="InterPro" id="IPR003838">
    <property type="entry name" value="ABC3_permease_C"/>
</dbReference>
<name>A0A9D2BMW3_9FIRM</name>
<evidence type="ECO:0000256" key="2">
    <source>
        <dbReference type="ARBA" id="ARBA00022475"/>
    </source>
</evidence>
<comment type="similarity">
    <text evidence="6">Belongs to the ABC-4 integral membrane protein family.</text>
</comment>
<comment type="caution">
    <text evidence="9">The sequence shown here is derived from an EMBL/GenBank/DDBJ whole genome shotgun (WGS) entry which is preliminary data.</text>
</comment>
<sequence>MLKNNNNAIIKTLAKKSLRNNRKKYGILFFTIILSSFLIFSIFTIGITYLDLSRLQNIRFNGADYDSVVINGFDSKQKEYLDNNEKVQSVGIQTYSGYIKSSNFDDTVDVGLLWCDDVFWQKQSAPARTMLKGHYPQKENELMVTREGLKKCGNETLDVGDSLTLTYEVNTGIYEKEFVISGIWDGFGDKSIFYVSKDFYNNSGYSLNSDGILHIKYQQNYFTNKIIQEVETGLDLNDRQVFQTTSLAENSFKILLGTLGLGLIVGLSAYLLIYNILYLSIYEKVRYYGLLQTLGMTKKQLIRLMKYQIALLALLAIIIGILSGIGVSIIILPKIMETLGIVKGNIEINFYPLVMIISILFSVLSIGFGMKKPLKLLGTISPIEAVKYQDNLNINNKSHQIKKKNFFWHMAIYQLKNNKKRTVIILFSLATSLSVFYCLTTIINSQAKRTVLPNYLDSDFVIYNQSETTEDINSIKPIIDNNLVKQIKKIDGVKEVHVLSSLPIVIPYEANGFSEQWFKGYVTSQPYLSYPDLVSQYQANPAMYYGMLKGIDEVEFDHLNQLLATPVDKEDFNKGKFCIIQYSQFEIPESCLDSKVSFLAPDGTTKQIPIKAVSYESYYGGSRNIGANIIVSQNYLEQISADYYIKSLTIKYDESYDETVEKQILACIEDKQDTNDIAYESKLEAMKEIQASQEEMMVIGIVISLLLLLVGSLNYANTMASCIQSRQLSYSIMESIGMTRKQIRDLLIKEGILYGLGSIVITATVGTIITYIAFQMLNYMGAPFTIPVLPLIIAIVIIMIICIIVPLYWYHKLSGNLSIIERLRN</sequence>
<evidence type="ECO:0000259" key="8">
    <source>
        <dbReference type="Pfam" id="PF02687"/>
    </source>
</evidence>
<accession>A0A9D2BMW3</accession>
<feature type="transmembrane region" description="Helical" evidence="7">
    <location>
        <begin position="786"/>
        <end position="810"/>
    </location>
</feature>
<dbReference type="InterPro" id="IPR050250">
    <property type="entry name" value="Macrolide_Exporter_MacB"/>
</dbReference>
<dbReference type="PANTHER" id="PTHR30572:SF4">
    <property type="entry name" value="ABC TRANSPORTER PERMEASE YTRF"/>
    <property type="match status" value="1"/>
</dbReference>
<dbReference type="GO" id="GO:0022857">
    <property type="term" value="F:transmembrane transporter activity"/>
    <property type="evidence" value="ECO:0007669"/>
    <property type="project" value="TreeGrafter"/>
</dbReference>
<feature type="transmembrane region" description="Helical" evidence="7">
    <location>
        <begin position="350"/>
        <end position="370"/>
    </location>
</feature>
<feature type="domain" description="ABC3 transporter permease C-terminal" evidence="8">
    <location>
        <begin position="262"/>
        <end position="375"/>
    </location>
</feature>
<reference evidence="9" key="1">
    <citation type="journal article" date="2021" name="PeerJ">
        <title>Extensive microbial diversity within the chicken gut microbiome revealed by metagenomics and culture.</title>
        <authorList>
            <person name="Gilroy R."/>
            <person name="Ravi A."/>
            <person name="Getino M."/>
            <person name="Pursley I."/>
            <person name="Horton D.L."/>
            <person name="Alikhan N.F."/>
            <person name="Baker D."/>
            <person name="Gharbi K."/>
            <person name="Hall N."/>
            <person name="Watson M."/>
            <person name="Adriaenssens E.M."/>
            <person name="Foster-Nyarko E."/>
            <person name="Jarju S."/>
            <person name="Secka A."/>
            <person name="Antonio M."/>
            <person name="Oren A."/>
            <person name="Chaudhuri R.R."/>
            <person name="La Ragione R."/>
            <person name="Hildebrand F."/>
            <person name="Pallen M.J."/>
        </authorList>
    </citation>
    <scope>NUCLEOTIDE SEQUENCE</scope>
    <source>
        <strain evidence="9">ChiGjej1B1-14440</strain>
    </source>
</reference>
<feature type="transmembrane region" description="Helical" evidence="7">
    <location>
        <begin position="423"/>
        <end position="443"/>
    </location>
</feature>
<dbReference type="AlphaFoldDB" id="A0A9D2BMW3"/>
<feature type="transmembrane region" description="Helical" evidence="7">
    <location>
        <begin position="696"/>
        <end position="716"/>
    </location>
</feature>
<feature type="transmembrane region" description="Helical" evidence="7">
    <location>
        <begin position="309"/>
        <end position="330"/>
    </location>
</feature>
<organism evidence="9 10">
    <name type="scientific">Candidatus Erysipelatoclostridium merdavium</name>
    <dbReference type="NCBI Taxonomy" id="2838566"/>
    <lineage>
        <taxon>Bacteria</taxon>
        <taxon>Bacillati</taxon>
        <taxon>Bacillota</taxon>
        <taxon>Erysipelotrichia</taxon>
        <taxon>Erysipelotrichales</taxon>
        <taxon>Erysipelotrichales incertae sedis</taxon>
    </lineage>
</organism>
<evidence type="ECO:0000256" key="3">
    <source>
        <dbReference type="ARBA" id="ARBA00022692"/>
    </source>
</evidence>
<dbReference type="EMBL" id="DXET01000113">
    <property type="protein sequence ID" value="HIX81342.1"/>
    <property type="molecule type" value="Genomic_DNA"/>
</dbReference>
<dbReference type="Pfam" id="PF02687">
    <property type="entry name" value="FtsX"/>
    <property type="match status" value="2"/>
</dbReference>
<evidence type="ECO:0000256" key="7">
    <source>
        <dbReference type="SAM" id="Phobius"/>
    </source>
</evidence>
<keyword evidence="4 7" id="KW-1133">Transmembrane helix</keyword>
<feature type="transmembrane region" description="Helical" evidence="7">
    <location>
        <begin position="25"/>
        <end position="50"/>
    </location>
</feature>
<feature type="domain" description="ABC3 transporter permease C-terminal" evidence="8">
    <location>
        <begin position="701"/>
        <end position="808"/>
    </location>
</feature>